<evidence type="ECO:0000313" key="2">
    <source>
        <dbReference type="EMBL" id="MEV4925445.1"/>
    </source>
</evidence>
<gene>
    <name evidence="2" type="ORF">AB0L03_21890</name>
</gene>
<accession>A0ABV3IYB2</accession>
<dbReference type="PANTHER" id="PTHR33993">
    <property type="entry name" value="GLYOXALASE-RELATED"/>
    <property type="match status" value="1"/>
</dbReference>
<evidence type="ECO:0000259" key="1">
    <source>
        <dbReference type="PROSITE" id="PS51819"/>
    </source>
</evidence>
<sequence length="142" mass="15113">MSTGALPRPPYRAGRFSKKGLEQMINGAHTIIYATDAEAARAFFRDVLEFGHVDAGGGWLIFKAPPGELAVHPSDPQAAGTSELFLMCDDLAATVTNLKAKGVEFTTDITEQGWGSVTTLAVPGAGTLSLYEPKHDTAYDLD</sequence>
<dbReference type="InterPro" id="IPR037523">
    <property type="entry name" value="VOC_core"/>
</dbReference>
<proteinExistence type="predicted"/>
<dbReference type="PROSITE" id="PS51819">
    <property type="entry name" value="VOC"/>
    <property type="match status" value="1"/>
</dbReference>
<dbReference type="InterPro" id="IPR052164">
    <property type="entry name" value="Anthracycline_SecMetBiosynth"/>
</dbReference>
<dbReference type="InterPro" id="IPR004360">
    <property type="entry name" value="Glyas_Fos-R_dOase_dom"/>
</dbReference>
<dbReference type="Pfam" id="PF00903">
    <property type="entry name" value="Glyoxalase"/>
    <property type="match status" value="1"/>
</dbReference>
<protein>
    <submittedName>
        <fullName evidence="2">VOC family protein</fullName>
    </submittedName>
</protein>
<dbReference type="RefSeq" id="WP_366089160.1">
    <property type="nucleotide sequence ID" value="NZ_JBFASG010000022.1"/>
</dbReference>
<organism evidence="2 3">
    <name type="scientific">Streptomyces roseoverticillatus</name>
    <dbReference type="NCBI Taxonomy" id="66429"/>
    <lineage>
        <taxon>Bacteria</taxon>
        <taxon>Bacillati</taxon>
        <taxon>Actinomycetota</taxon>
        <taxon>Actinomycetes</taxon>
        <taxon>Kitasatosporales</taxon>
        <taxon>Streptomycetaceae</taxon>
        <taxon>Streptomyces</taxon>
    </lineage>
</organism>
<comment type="caution">
    <text evidence="2">The sequence shown here is derived from an EMBL/GenBank/DDBJ whole genome shotgun (WGS) entry which is preliminary data.</text>
</comment>
<dbReference type="EMBL" id="JBFASG010000022">
    <property type="protein sequence ID" value="MEV4925445.1"/>
    <property type="molecule type" value="Genomic_DNA"/>
</dbReference>
<dbReference type="InterPro" id="IPR029068">
    <property type="entry name" value="Glyas_Bleomycin-R_OHBP_Dase"/>
</dbReference>
<name>A0ABV3IYB2_9ACTN</name>
<dbReference type="Gene3D" id="3.10.180.10">
    <property type="entry name" value="2,3-Dihydroxybiphenyl 1,2-Dioxygenase, domain 1"/>
    <property type="match status" value="1"/>
</dbReference>
<feature type="domain" description="VOC" evidence="1">
    <location>
        <begin position="24"/>
        <end position="133"/>
    </location>
</feature>
<reference evidence="2 3" key="1">
    <citation type="submission" date="2024-06" db="EMBL/GenBank/DDBJ databases">
        <title>The Natural Products Discovery Center: Release of the First 8490 Sequenced Strains for Exploring Actinobacteria Biosynthetic Diversity.</title>
        <authorList>
            <person name="Kalkreuter E."/>
            <person name="Kautsar S.A."/>
            <person name="Yang D."/>
            <person name="Bader C.D."/>
            <person name="Teijaro C.N."/>
            <person name="Fluegel L."/>
            <person name="Davis C.M."/>
            <person name="Simpson J.R."/>
            <person name="Lauterbach L."/>
            <person name="Steele A.D."/>
            <person name="Gui C."/>
            <person name="Meng S."/>
            <person name="Li G."/>
            <person name="Viehrig K."/>
            <person name="Ye F."/>
            <person name="Su P."/>
            <person name="Kiefer A.F."/>
            <person name="Nichols A."/>
            <person name="Cepeda A.J."/>
            <person name="Yan W."/>
            <person name="Fan B."/>
            <person name="Jiang Y."/>
            <person name="Adhikari A."/>
            <person name="Zheng C.-J."/>
            <person name="Schuster L."/>
            <person name="Cowan T.M."/>
            <person name="Smanski M.J."/>
            <person name="Chevrette M.G."/>
            <person name="De Carvalho L.P.S."/>
            <person name="Shen B."/>
        </authorList>
    </citation>
    <scope>NUCLEOTIDE SEQUENCE [LARGE SCALE GENOMIC DNA]</scope>
    <source>
        <strain evidence="2 3">NPDC053791</strain>
    </source>
</reference>
<dbReference type="SUPFAM" id="SSF54593">
    <property type="entry name" value="Glyoxalase/Bleomycin resistance protein/Dihydroxybiphenyl dioxygenase"/>
    <property type="match status" value="1"/>
</dbReference>
<evidence type="ECO:0000313" key="3">
    <source>
        <dbReference type="Proteomes" id="UP001552479"/>
    </source>
</evidence>
<keyword evidence="3" id="KW-1185">Reference proteome</keyword>
<dbReference type="Proteomes" id="UP001552479">
    <property type="component" value="Unassembled WGS sequence"/>
</dbReference>